<dbReference type="EMBL" id="SMDC01000005">
    <property type="protein sequence ID" value="TCW35922.1"/>
    <property type="molecule type" value="Genomic_DNA"/>
</dbReference>
<dbReference type="RefSeq" id="WP_123140200.1">
    <property type="nucleotide sequence ID" value="NZ_NRRH01000012.1"/>
</dbReference>
<dbReference type="AlphaFoldDB" id="A0A4R4AAB9"/>
<gene>
    <name evidence="1" type="ORF">EDC29_10596</name>
</gene>
<proteinExistence type="predicted"/>
<evidence type="ECO:0000313" key="2">
    <source>
        <dbReference type="Proteomes" id="UP000295247"/>
    </source>
</evidence>
<dbReference type="Proteomes" id="UP000295247">
    <property type="component" value="Unassembled WGS sequence"/>
</dbReference>
<accession>A0A4R4AAB9</accession>
<reference evidence="1 2" key="1">
    <citation type="submission" date="2019-03" db="EMBL/GenBank/DDBJ databases">
        <title>Genomic Encyclopedia of Type Strains, Phase IV (KMG-IV): sequencing the most valuable type-strain genomes for metagenomic binning, comparative biology and taxonomic classification.</title>
        <authorList>
            <person name="Goeker M."/>
        </authorList>
    </citation>
    <scope>NUCLEOTIDE SEQUENCE [LARGE SCALE GENOMIC DNA]</scope>
    <source>
        <strain evidence="1 2">DSM 203</strain>
    </source>
</reference>
<organism evidence="1 2">
    <name type="scientific">Marichromatium gracile</name>
    <name type="common">Chromatium gracile</name>
    <dbReference type="NCBI Taxonomy" id="1048"/>
    <lineage>
        <taxon>Bacteria</taxon>
        <taxon>Pseudomonadati</taxon>
        <taxon>Pseudomonadota</taxon>
        <taxon>Gammaproteobacteria</taxon>
        <taxon>Chromatiales</taxon>
        <taxon>Chromatiaceae</taxon>
        <taxon>Marichromatium</taxon>
    </lineage>
</organism>
<evidence type="ECO:0000313" key="1">
    <source>
        <dbReference type="EMBL" id="TCW35922.1"/>
    </source>
</evidence>
<comment type="caution">
    <text evidence="1">The sequence shown here is derived from an EMBL/GenBank/DDBJ whole genome shotgun (WGS) entry which is preliminary data.</text>
</comment>
<sequence>MKIKVDVEMTPEEMRKLFGLPDVEAFQRQLLDEIGARISEGAEGYEPLKLFQPYMNSTLASWEMFHRMMGGVASAERRSSEADD</sequence>
<dbReference type="Pfam" id="PF20099">
    <property type="entry name" value="DUF6489"/>
    <property type="match status" value="1"/>
</dbReference>
<name>A0A4R4AAB9_MARGR</name>
<protein>
    <submittedName>
        <fullName evidence="1">Uncharacterized protein</fullName>
    </submittedName>
</protein>
<dbReference type="InterPro" id="IPR045502">
    <property type="entry name" value="DUF6489"/>
</dbReference>